<feature type="domain" description="GGDEF" evidence="1">
    <location>
        <begin position="208"/>
        <end position="335"/>
    </location>
</feature>
<reference evidence="2 3" key="1">
    <citation type="submission" date="2019-08" db="EMBL/GenBank/DDBJ databases">
        <title>Isolation and enrichment of carboxydotrophic bacteria from anaerobic sludge for the production of bio-based chemicals from syngas.</title>
        <authorList>
            <person name="Antares A.L."/>
            <person name="Moreira J."/>
            <person name="Diender M."/>
            <person name="Parshina S.N."/>
            <person name="Stams A.J.M."/>
            <person name="Alves M."/>
            <person name="Alves J.I."/>
            <person name="Sousa D.Z."/>
        </authorList>
    </citation>
    <scope>NUCLEOTIDE SEQUENCE [LARGE SCALE GENOMIC DNA]</scope>
    <source>
        <strain evidence="2 3">JM</strain>
    </source>
</reference>
<dbReference type="FunFam" id="3.30.70.270:FF:000001">
    <property type="entry name" value="Diguanylate cyclase domain protein"/>
    <property type="match status" value="1"/>
</dbReference>
<dbReference type="CDD" id="cd01949">
    <property type="entry name" value="GGDEF"/>
    <property type="match status" value="1"/>
</dbReference>
<protein>
    <submittedName>
        <fullName evidence="2">Diguanylate cyclase</fullName>
    </submittedName>
</protein>
<dbReference type="AlphaFoldDB" id="A0A5D0WXG2"/>
<dbReference type="InterPro" id="IPR050469">
    <property type="entry name" value="Diguanylate_Cyclase"/>
</dbReference>
<sequence>MNETINKELIPFQKHFDDFITAYLTERDLNKTASLFAESFFGFGTGLAERTYTKAEAMLLYQQDIESAPNPIAVTFHQKQFLLLDADNALVAAELDMKTVILEQRVKFNNLRLLLVMHHYQDTVTIVGMHLSFPTDVHGDDESFPLKELEERAHLLQEMVEKRTKSLKQAYDELSDLINRDRLTKVASRHYFEEALLNEQRRFKNFQRNYALILLDIDDFKQINDMNGHLIGDDILKTVAATISNIARKTDVVARWGGDEFVILLPENGVDTAYELAEAMRQAVENGDYPITLAITLSIGISGSRADDHARNVFKLVDDAMYRAKKTGKNQIVCV</sequence>
<dbReference type="EMBL" id="VSLA01000002">
    <property type="protein sequence ID" value="TYC88468.1"/>
    <property type="molecule type" value="Genomic_DNA"/>
</dbReference>
<dbReference type="RefSeq" id="WP_148636516.1">
    <property type="nucleotide sequence ID" value="NZ_VSLA01000002.1"/>
</dbReference>
<accession>A0A5D0WXG2</accession>
<evidence type="ECO:0000313" key="3">
    <source>
        <dbReference type="Proteomes" id="UP000322619"/>
    </source>
</evidence>
<dbReference type="PROSITE" id="PS50887">
    <property type="entry name" value="GGDEF"/>
    <property type="match status" value="1"/>
</dbReference>
<evidence type="ECO:0000259" key="1">
    <source>
        <dbReference type="PROSITE" id="PS50887"/>
    </source>
</evidence>
<dbReference type="Pfam" id="PF13474">
    <property type="entry name" value="SnoaL_3"/>
    <property type="match status" value="1"/>
</dbReference>
<dbReference type="InterPro" id="IPR043128">
    <property type="entry name" value="Rev_trsase/Diguanyl_cyclase"/>
</dbReference>
<dbReference type="Gene3D" id="3.10.450.50">
    <property type="match status" value="1"/>
</dbReference>
<dbReference type="GO" id="GO:0043709">
    <property type="term" value="P:cell adhesion involved in single-species biofilm formation"/>
    <property type="evidence" value="ECO:0007669"/>
    <property type="project" value="TreeGrafter"/>
</dbReference>
<dbReference type="InterPro" id="IPR037401">
    <property type="entry name" value="SnoaL-like"/>
</dbReference>
<name>A0A5D0WXG2_9FIRM</name>
<dbReference type="SMART" id="SM00267">
    <property type="entry name" value="GGDEF"/>
    <property type="match status" value="1"/>
</dbReference>
<organism evidence="2 3">
    <name type="scientific">Acetobacterium wieringae</name>
    <dbReference type="NCBI Taxonomy" id="52694"/>
    <lineage>
        <taxon>Bacteria</taxon>
        <taxon>Bacillati</taxon>
        <taxon>Bacillota</taxon>
        <taxon>Clostridia</taxon>
        <taxon>Eubacteriales</taxon>
        <taxon>Eubacteriaceae</taxon>
        <taxon>Acetobacterium</taxon>
    </lineage>
</organism>
<dbReference type="NCBIfam" id="TIGR00254">
    <property type="entry name" value="GGDEF"/>
    <property type="match status" value="1"/>
</dbReference>
<dbReference type="GO" id="GO:1902201">
    <property type="term" value="P:negative regulation of bacterial-type flagellum-dependent cell motility"/>
    <property type="evidence" value="ECO:0007669"/>
    <property type="project" value="TreeGrafter"/>
</dbReference>
<dbReference type="SUPFAM" id="SSF55073">
    <property type="entry name" value="Nucleotide cyclase"/>
    <property type="match status" value="1"/>
</dbReference>
<comment type="caution">
    <text evidence="2">The sequence shown here is derived from an EMBL/GenBank/DDBJ whole genome shotgun (WGS) entry which is preliminary data.</text>
</comment>
<dbReference type="InterPro" id="IPR029787">
    <property type="entry name" value="Nucleotide_cyclase"/>
</dbReference>
<proteinExistence type="predicted"/>
<gene>
    <name evidence="2" type="ORF">FXB42_02340</name>
</gene>
<dbReference type="GO" id="GO:0005886">
    <property type="term" value="C:plasma membrane"/>
    <property type="evidence" value="ECO:0007669"/>
    <property type="project" value="TreeGrafter"/>
</dbReference>
<dbReference type="GO" id="GO:0052621">
    <property type="term" value="F:diguanylate cyclase activity"/>
    <property type="evidence" value="ECO:0007669"/>
    <property type="project" value="TreeGrafter"/>
</dbReference>
<evidence type="ECO:0000313" key="2">
    <source>
        <dbReference type="EMBL" id="TYC88468.1"/>
    </source>
</evidence>
<dbReference type="PANTHER" id="PTHR45138">
    <property type="entry name" value="REGULATORY COMPONENTS OF SENSORY TRANSDUCTION SYSTEM"/>
    <property type="match status" value="1"/>
</dbReference>
<dbReference type="Proteomes" id="UP000322619">
    <property type="component" value="Unassembled WGS sequence"/>
</dbReference>
<dbReference type="PANTHER" id="PTHR45138:SF9">
    <property type="entry name" value="DIGUANYLATE CYCLASE DGCM-RELATED"/>
    <property type="match status" value="1"/>
</dbReference>
<dbReference type="Gene3D" id="3.30.70.270">
    <property type="match status" value="1"/>
</dbReference>
<dbReference type="InterPro" id="IPR000160">
    <property type="entry name" value="GGDEF_dom"/>
</dbReference>
<dbReference type="Pfam" id="PF00990">
    <property type="entry name" value="GGDEF"/>
    <property type="match status" value="1"/>
</dbReference>